<reference evidence="4" key="1">
    <citation type="submission" date="2020-08" db="EMBL/GenBank/DDBJ databases">
        <title>Spodoptera exigua strain:BAW_Kor-Di-RS1 Genome sequencing and assembly.</title>
        <authorList>
            <person name="Kim J."/>
            <person name="Nam H.Y."/>
            <person name="Kwon M."/>
            <person name="Choi J.H."/>
            <person name="Cho S.R."/>
            <person name="Kim G.-H."/>
        </authorList>
    </citation>
    <scope>NUCLEOTIDE SEQUENCE</scope>
    <source>
        <strain evidence="4">BAW_Kor-Di-RS1</strain>
        <tissue evidence="4">Whole-body</tissue>
    </source>
</reference>
<feature type="compositionally biased region" description="Basic and acidic residues" evidence="1">
    <location>
        <begin position="391"/>
        <end position="404"/>
    </location>
</feature>
<keyword evidence="2" id="KW-0472">Membrane</keyword>
<dbReference type="Proteomes" id="UP000648187">
    <property type="component" value="Unassembled WGS sequence"/>
</dbReference>
<dbReference type="PROSITE" id="PS51704">
    <property type="entry name" value="GP_PDE"/>
    <property type="match status" value="1"/>
</dbReference>
<dbReference type="GO" id="GO:0008889">
    <property type="term" value="F:glycerophosphodiester phosphodiesterase activity"/>
    <property type="evidence" value="ECO:0007669"/>
    <property type="project" value="TreeGrafter"/>
</dbReference>
<feature type="compositionally biased region" description="Basic and acidic residues" evidence="1">
    <location>
        <begin position="371"/>
        <end position="382"/>
    </location>
</feature>
<comment type="caution">
    <text evidence="4">The sequence shown here is derived from an EMBL/GenBank/DDBJ whole genome shotgun (WGS) entry which is preliminary data.</text>
</comment>
<evidence type="ECO:0000256" key="2">
    <source>
        <dbReference type="SAM" id="Phobius"/>
    </source>
</evidence>
<dbReference type="SUPFAM" id="SSF51695">
    <property type="entry name" value="PLC-like phosphodiesterases"/>
    <property type="match status" value="1"/>
</dbReference>
<dbReference type="PANTHER" id="PTHR46320:SF1">
    <property type="entry name" value="GLYCEROPHOSPHODIESTER PHOSPHODIESTERASE 1"/>
    <property type="match status" value="1"/>
</dbReference>
<accession>A0A835GKT1</accession>
<protein>
    <recommendedName>
        <fullName evidence="3">GP-PDE domain-containing protein</fullName>
    </recommendedName>
</protein>
<dbReference type="EMBL" id="JACKWZ010000063">
    <property type="protein sequence ID" value="KAF9417973.1"/>
    <property type="molecule type" value="Genomic_DNA"/>
</dbReference>
<dbReference type="InterPro" id="IPR030395">
    <property type="entry name" value="GP_PDE_dom"/>
</dbReference>
<dbReference type="PANTHER" id="PTHR46320">
    <property type="entry name" value="GLYCEROPHOSPHODIESTER PHOSPHODIESTERASE 1"/>
    <property type="match status" value="1"/>
</dbReference>
<gene>
    <name evidence="4" type="ORF">HW555_005118</name>
</gene>
<feature type="region of interest" description="Disordered" evidence="1">
    <location>
        <begin position="368"/>
        <end position="404"/>
    </location>
</feature>
<organism evidence="4 5">
    <name type="scientific">Spodoptera exigua</name>
    <name type="common">Beet armyworm</name>
    <name type="synonym">Noctua fulgens</name>
    <dbReference type="NCBI Taxonomy" id="7107"/>
    <lineage>
        <taxon>Eukaryota</taxon>
        <taxon>Metazoa</taxon>
        <taxon>Ecdysozoa</taxon>
        <taxon>Arthropoda</taxon>
        <taxon>Hexapoda</taxon>
        <taxon>Insecta</taxon>
        <taxon>Pterygota</taxon>
        <taxon>Neoptera</taxon>
        <taxon>Endopterygota</taxon>
        <taxon>Lepidoptera</taxon>
        <taxon>Glossata</taxon>
        <taxon>Ditrysia</taxon>
        <taxon>Noctuoidea</taxon>
        <taxon>Noctuidae</taxon>
        <taxon>Amphipyrinae</taxon>
        <taxon>Spodoptera</taxon>
    </lineage>
</organism>
<evidence type="ECO:0000313" key="5">
    <source>
        <dbReference type="Proteomes" id="UP000648187"/>
    </source>
</evidence>
<dbReference type="InterPro" id="IPR017946">
    <property type="entry name" value="PLC-like_Pdiesterase_TIM-brl"/>
</dbReference>
<keyword evidence="2" id="KW-0812">Transmembrane</keyword>
<dbReference type="Pfam" id="PF03009">
    <property type="entry name" value="GDPD"/>
    <property type="match status" value="1"/>
</dbReference>
<name>A0A835GKT1_SPOEX</name>
<keyword evidence="2" id="KW-1133">Transmembrane helix</keyword>
<evidence type="ECO:0000256" key="1">
    <source>
        <dbReference type="SAM" id="MobiDB-lite"/>
    </source>
</evidence>
<feature type="domain" description="GP-PDE" evidence="3">
    <location>
        <begin position="100"/>
        <end position="378"/>
    </location>
</feature>
<proteinExistence type="predicted"/>
<sequence>MATCVTRMGWRASAGTWKSSSISQKTLLNAHVYPSAPNSIISHTQRRSLFVLPFGLDIGLVGYAAYYLTKLKKPEPENVISIFGPDPWGKESQYKPEKVVRCIAHRGAALDAPENTMEALKYCVEHDCNIIELDVRASRDGKLVLLHDEGLERLTGTDISSIRTVDWDRIKDIDVGATHPNRKQFKDVRLCLLDDALDYLLANNVKVIIDVKGEDKQVIAGVLSAYATRPSLYQHAAVTCFNPFVLYQIRRSNPDIVGALSYRPYCFSSQDYDAEKGPNNPRFGENLAIHGALRLADAVHALLWRWAARWCAVSAVLLHKDIVSPSEIHYWRWLGIRCAGWCVNRPLEKLYWRGVLKSPYLANTLLGEPDVEGKRPEKELSNDRPGPLVDKLLEPERKMSSGQN</sequence>
<dbReference type="GO" id="GO:0006644">
    <property type="term" value="P:phospholipid metabolic process"/>
    <property type="evidence" value="ECO:0007669"/>
    <property type="project" value="TreeGrafter"/>
</dbReference>
<dbReference type="GO" id="GO:0070291">
    <property type="term" value="P:N-acylethanolamine metabolic process"/>
    <property type="evidence" value="ECO:0007669"/>
    <property type="project" value="TreeGrafter"/>
</dbReference>
<keyword evidence="5" id="KW-1185">Reference proteome</keyword>
<dbReference type="GO" id="GO:0005886">
    <property type="term" value="C:plasma membrane"/>
    <property type="evidence" value="ECO:0007669"/>
    <property type="project" value="TreeGrafter"/>
</dbReference>
<dbReference type="GO" id="GO:0006580">
    <property type="term" value="P:ethanolamine metabolic process"/>
    <property type="evidence" value="ECO:0007669"/>
    <property type="project" value="TreeGrafter"/>
</dbReference>
<evidence type="ECO:0000259" key="3">
    <source>
        <dbReference type="PROSITE" id="PS51704"/>
    </source>
</evidence>
<dbReference type="AlphaFoldDB" id="A0A835GKT1"/>
<dbReference type="Gene3D" id="3.20.20.190">
    <property type="entry name" value="Phosphatidylinositol (PI) phosphodiesterase"/>
    <property type="match status" value="1"/>
</dbReference>
<feature type="transmembrane region" description="Helical" evidence="2">
    <location>
        <begin position="49"/>
        <end position="68"/>
    </location>
</feature>
<evidence type="ECO:0000313" key="4">
    <source>
        <dbReference type="EMBL" id="KAF9417973.1"/>
    </source>
</evidence>